<dbReference type="Pfam" id="PF03466">
    <property type="entry name" value="LysR_substrate"/>
    <property type="match status" value="1"/>
</dbReference>
<dbReference type="PRINTS" id="PR00039">
    <property type="entry name" value="HTHLYSR"/>
</dbReference>
<feature type="domain" description="HTH lysR-type" evidence="5">
    <location>
        <begin position="1"/>
        <end position="58"/>
    </location>
</feature>
<dbReference type="InterPro" id="IPR005119">
    <property type="entry name" value="LysR_subst-bd"/>
</dbReference>
<dbReference type="Gene3D" id="3.40.190.290">
    <property type="match status" value="1"/>
</dbReference>
<evidence type="ECO:0000313" key="7">
    <source>
        <dbReference type="Proteomes" id="UP000253769"/>
    </source>
</evidence>
<dbReference type="GO" id="GO:0003677">
    <property type="term" value="F:DNA binding"/>
    <property type="evidence" value="ECO:0007669"/>
    <property type="project" value="UniProtKB-KW"/>
</dbReference>
<accession>A0A369WWE6</accession>
<dbReference type="InterPro" id="IPR050950">
    <property type="entry name" value="HTH-type_LysR_regulators"/>
</dbReference>
<dbReference type="PROSITE" id="PS50931">
    <property type="entry name" value="HTH_LYSR"/>
    <property type="match status" value="1"/>
</dbReference>
<dbReference type="Pfam" id="PF00126">
    <property type="entry name" value="HTH_1"/>
    <property type="match status" value="1"/>
</dbReference>
<comment type="similarity">
    <text evidence="1">Belongs to the LysR transcriptional regulatory family.</text>
</comment>
<dbReference type="SUPFAM" id="SSF53850">
    <property type="entry name" value="Periplasmic binding protein-like II"/>
    <property type="match status" value="1"/>
</dbReference>
<dbReference type="InterPro" id="IPR036390">
    <property type="entry name" value="WH_DNA-bd_sf"/>
</dbReference>
<keyword evidence="4" id="KW-0804">Transcription</keyword>
<name>A0A369WWE6_9GAMM</name>
<dbReference type="Proteomes" id="UP000253769">
    <property type="component" value="Unassembled WGS sequence"/>
</dbReference>
<dbReference type="SUPFAM" id="SSF46785">
    <property type="entry name" value="Winged helix' DNA-binding domain"/>
    <property type="match status" value="1"/>
</dbReference>
<dbReference type="InterPro" id="IPR036388">
    <property type="entry name" value="WH-like_DNA-bd_sf"/>
</dbReference>
<evidence type="ECO:0000256" key="4">
    <source>
        <dbReference type="ARBA" id="ARBA00023163"/>
    </source>
</evidence>
<keyword evidence="2" id="KW-0805">Transcription regulation</keyword>
<dbReference type="CDD" id="cd05466">
    <property type="entry name" value="PBP2_LTTR_substrate"/>
    <property type="match status" value="1"/>
</dbReference>
<dbReference type="AlphaFoldDB" id="A0A369WWE6"/>
<dbReference type="OrthoDB" id="646694at2"/>
<dbReference type="PANTHER" id="PTHR30419">
    <property type="entry name" value="HTH-TYPE TRANSCRIPTIONAL REGULATOR YBHD"/>
    <property type="match status" value="1"/>
</dbReference>
<evidence type="ECO:0000259" key="5">
    <source>
        <dbReference type="PROSITE" id="PS50931"/>
    </source>
</evidence>
<dbReference type="InterPro" id="IPR000847">
    <property type="entry name" value="LysR_HTH_N"/>
</dbReference>
<keyword evidence="7" id="KW-1185">Reference proteome</keyword>
<dbReference type="PANTHER" id="PTHR30419:SF8">
    <property type="entry name" value="NITROGEN ASSIMILATION TRANSCRIPTIONAL ACTIVATOR-RELATED"/>
    <property type="match status" value="1"/>
</dbReference>
<dbReference type="Gene3D" id="1.10.10.10">
    <property type="entry name" value="Winged helix-like DNA-binding domain superfamily/Winged helix DNA-binding domain"/>
    <property type="match status" value="1"/>
</dbReference>
<organism evidence="6 7">
    <name type="scientific">Motiliproteus coralliicola</name>
    <dbReference type="NCBI Taxonomy" id="2283196"/>
    <lineage>
        <taxon>Bacteria</taxon>
        <taxon>Pseudomonadati</taxon>
        <taxon>Pseudomonadota</taxon>
        <taxon>Gammaproteobacteria</taxon>
        <taxon>Oceanospirillales</taxon>
        <taxon>Oceanospirillaceae</taxon>
        <taxon>Motiliproteus</taxon>
    </lineage>
</organism>
<proteinExistence type="inferred from homology"/>
<sequence>MDKRQLQIFQTVARCGGFTKASKSLHMAQPAVSIAIKKLEQEFGLMLFDRSEKQIELTAEGRVLLGHADRILDQFHQAGMAMSELSGVVGGEVRLLTSAMLGSYLLPEQLASFRRDFPRVRVRVSSEGTQRAAEMIEAGEAELGVLHLDKVSPTLEARPFACQEVVVCVAEDDPLARYPSITFEQFVQRDLVVYEPGYYLRELLEQTARDQGQPLRIGLETNLLRLMLSLVRQGSGISICLRDVLEHEPGLVALSFDEPVYLNLGIGWHRKRYLSRAGRALLEHLCGGVEDSQLDD</sequence>
<evidence type="ECO:0000313" key="6">
    <source>
        <dbReference type="EMBL" id="RDE24874.1"/>
    </source>
</evidence>
<keyword evidence="3" id="KW-0238">DNA-binding</keyword>
<reference evidence="6 7" key="1">
    <citation type="submission" date="2018-07" db="EMBL/GenBank/DDBJ databases">
        <title>Motiliproteus coralliicola sp. nov., a bacterium isolated from Coral.</title>
        <authorList>
            <person name="Wang G."/>
        </authorList>
    </citation>
    <scope>NUCLEOTIDE SEQUENCE [LARGE SCALE GENOMIC DNA]</scope>
    <source>
        <strain evidence="6 7">C34</strain>
    </source>
</reference>
<evidence type="ECO:0000256" key="1">
    <source>
        <dbReference type="ARBA" id="ARBA00009437"/>
    </source>
</evidence>
<evidence type="ECO:0000256" key="2">
    <source>
        <dbReference type="ARBA" id="ARBA00023015"/>
    </source>
</evidence>
<protein>
    <submittedName>
        <fullName evidence="6">LysR family transcriptional regulator</fullName>
    </submittedName>
</protein>
<dbReference type="GO" id="GO:0005829">
    <property type="term" value="C:cytosol"/>
    <property type="evidence" value="ECO:0007669"/>
    <property type="project" value="TreeGrafter"/>
</dbReference>
<comment type="caution">
    <text evidence="6">The sequence shown here is derived from an EMBL/GenBank/DDBJ whole genome shotgun (WGS) entry which is preliminary data.</text>
</comment>
<dbReference type="RefSeq" id="WP_114694465.1">
    <property type="nucleotide sequence ID" value="NZ_QQOH01000001.1"/>
</dbReference>
<dbReference type="GO" id="GO:0003700">
    <property type="term" value="F:DNA-binding transcription factor activity"/>
    <property type="evidence" value="ECO:0007669"/>
    <property type="project" value="InterPro"/>
</dbReference>
<evidence type="ECO:0000256" key="3">
    <source>
        <dbReference type="ARBA" id="ARBA00023125"/>
    </source>
</evidence>
<dbReference type="FunFam" id="1.10.10.10:FF:000001">
    <property type="entry name" value="LysR family transcriptional regulator"/>
    <property type="match status" value="1"/>
</dbReference>
<gene>
    <name evidence="6" type="ORF">DV711_04640</name>
</gene>
<dbReference type="EMBL" id="QQOH01000001">
    <property type="protein sequence ID" value="RDE24874.1"/>
    <property type="molecule type" value="Genomic_DNA"/>
</dbReference>